<sequence>MTSKISILTLSMKAAVALSAELFVSPTGGLPTAGGNTAGVSVSDAELGDLFPVDVLGTSIVIAGGVIAAGAAVEAAATGRAITRNTGVAVARALDAAAAAGDRIRVVLIPN</sequence>
<name>A0ABY9PAV3_9GAMM</name>
<evidence type="ECO:0000313" key="2">
    <source>
        <dbReference type="Proteomes" id="UP001229313"/>
    </source>
</evidence>
<dbReference type="EMBL" id="CP133568">
    <property type="protein sequence ID" value="WMT03311.1"/>
    <property type="molecule type" value="Genomic_DNA"/>
</dbReference>
<protein>
    <submittedName>
        <fullName evidence="1">DUF2190 family protein</fullName>
    </submittedName>
</protein>
<dbReference type="InterPro" id="IPR011231">
    <property type="entry name" value="Phage_VT1-Sakai_H0018"/>
</dbReference>
<gene>
    <name evidence="1" type="ORF">RDV84_00200</name>
</gene>
<dbReference type="Pfam" id="PF09956">
    <property type="entry name" value="Phage_cement_2"/>
    <property type="match status" value="1"/>
</dbReference>
<dbReference type="Proteomes" id="UP001229313">
    <property type="component" value="Chromosome"/>
</dbReference>
<dbReference type="RefSeq" id="WP_309152087.1">
    <property type="nucleotide sequence ID" value="NZ_CP133568.1"/>
</dbReference>
<proteinExistence type="predicted"/>
<reference evidence="1 2" key="1">
    <citation type="submission" date="2023-08" db="EMBL/GenBank/DDBJ databases">
        <title>The whole genome sequence of Lysobacter yananisis.</title>
        <authorList>
            <person name="Sun H."/>
        </authorList>
    </citation>
    <scope>NUCLEOTIDE SEQUENCE [LARGE SCALE GENOMIC DNA]</scope>
    <source>
        <strain evidence="1 2">SNNU513</strain>
    </source>
</reference>
<keyword evidence="2" id="KW-1185">Reference proteome</keyword>
<evidence type="ECO:0000313" key="1">
    <source>
        <dbReference type="EMBL" id="WMT03311.1"/>
    </source>
</evidence>
<organism evidence="1 2">
    <name type="scientific">Lysobacter yananisis</name>
    <dbReference type="NCBI Taxonomy" id="1003114"/>
    <lineage>
        <taxon>Bacteria</taxon>
        <taxon>Pseudomonadati</taxon>
        <taxon>Pseudomonadota</taxon>
        <taxon>Gammaproteobacteria</taxon>
        <taxon>Lysobacterales</taxon>
        <taxon>Lysobacteraceae</taxon>
        <taxon>Lysobacter</taxon>
    </lineage>
</organism>
<accession>A0ABY9PAV3</accession>